<evidence type="ECO:0000256" key="4">
    <source>
        <dbReference type="ARBA" id="ARBA00022553"/>
    </source>
</evidence>
<proteinExistence type="inferred from homology"/>
<feature type="compositionally biased region" description="Pro residues" evidence="6">
    <location>
        <begin position="658"/>
        <end position="670"/>
    </location>
</feature>
<dbReference type="InterPro" id="IPR051976">
    <property type="entry name" value="Synaptopodin_domain"/>
</dbReference>
<reference evidence="8 9" key="1">
    <citation type="submission" date="2024-01" db="EMBL/GenBank/DDBJ databases">
        <title>The genome of the rayed Mediterranean limpet Patella caerulea (Linnaeus, 1758).</title>
        <authorList>
            <person name="Anh-Thu Weber A."/>
            <person name="Halstead-Nussloch G."/>
        </authorList>
    </citation>
    <scope>NUCLEOTIDE SEQUENCE [LARGE SCALE GENOMIC DNA]</scope>
    <source>
        <strain evidence="8">AATW-2023a</strain>
        <tissue evidence="8">Whole specimen</tissue>
    </source>
</reference>
<dbReference type="InterPro" id="IPR036034">
    <property type="entry name" value="PDZ_sf"/>
</dbReference>
<evidence type="ECO:0000256" key="5">
    <source>
        <dbReference type="ARBA" id="ARBA00038161"/>
    </source>
</evidence>
<dbReference type="Proteomes" id="UP001347796">
    <property type="component" value="Unassembled WGS sequence"/>
</dbReference>
<feature type="region of interest" description="Disordered" evidence="6">
    <location>
        <begin position="103"/>
        <end position="129"/>
    </location>
</feature>
<evidence type="ECO:0000256" key="2">
    <source>
        <dbReference type="ARBA" id="ARBA00009126"/>
    </source>
</evidence>
<comment type="similarity">
    <text evidence="2">Belongs to the myozenin family.</text>
</comment>
<organism evidence="8 9">
    <name type="scientific">Patella caerulea</name>
    <name type="common">Rayed Mediterranean limpet</name>
    <dbReference type="NCBI Taxonomy" id="87958"/>
    <lineage>
        <taxon>Eukaryota</taxon>
        <taxon>Metazoa</taxon>
        <taxon>Spiralia</taxon>
        <taxon>Lophotrochozoa</taxon>
        <taxon>Mollusca</taxon>
        <taxon>Gastropoda</taxon>
        <taxon>Patellogastropoda</taxon>
        <taxon>Patelloidea</taxon>
        <taxon>Patellidae</taxon>
        <taxon>Patella</taxon>
    </lineage>
</organism>
<dbReference type="PROSITE" id="PS50106">
    <property type="entry name" value="PDZ"/>
    <property type="match status" value="1"/>
</dbReference>
<feature type="domain" description="PDZ" evidence="7">
    <location>
        <begin position="14"/>
        <end position="86"/>
    </location>
</feature>
<name>A0AAN8PJ75_PATCE</name>
<keyword evidence="9" id="KW-1185">Reference proteome</keyword>
<sequence length="763" mass="83442">MGSGDRQYITLTGGAPWGFRLQGGGHSPLKVSKIRKKSQANDLGLQEGDSLISINGVSTRGKSHEEAMELIDSGGTRLTLELIRSNLNAPEVGNAPLSFGSYVNGHSTPTQPTYPTSSSSFQSFSTGNTQNSVQTDIYRQQDGGRETNTFVRQEQTQTFAPKPWNSTMYQNQIPKPFSPSASFSPAPQVQVSAMYSNAEVKENVPPRRLSLQATSNRTPKYGPRPTSPTGDRMPTLNVWALKEMPKYTRPAPKPVPKRVVEAPPTFPIVPMKKPVPAPAPPPPPPPPPPPEPSHDPHLFAPPVETSLGTPNPRLTDSGYFGSPFTHRPHNLALERTFSLESDISSTSSALGRKKLYGDSAFYNDPDKNFPTIEEQMKLCKAIAQSLTSAANKKARGARMFAKRQKKASNWVHDEVTHGKVSSIGGSDVGNLLDLDSELSFDDGGSKPLFSFRVPAGLKNRINSPESTPKMSLSKDEFERLRLKSSKNEHKNVSPDQCFDLVANLKSGKGRGAKLFEKRQKKAEKWVIDENNAKKQTPVIPQNRLDSMLMSPPKPYLSPWEAASKGEDVNSAFEHLSDFEKQQRLNQILGYKPPTPKVETPAPRSQPIMLTPVSQTSLKTDNTQSLLEGQNFNRVAKGWSGFGSSSANNSVKVSQPMVSEPPPVAPKPSKPVPQRDYNPKPRAWMGSQVAEEENDSSPEPMSYSPSPAVWSPAAYSPADRNMYTPSSHSAYSSGQPSPNFYGQNVSMYNNGYAAHPVELPGSDL</sequence>
<evidence type="ECO:0000313" key="8">
    <source>
        <dbReference type="EMBL" id="KAK6171540.1"/>
    </source>
</evidence>
<comment type="subcellular location">
    <subcellularLocation>
        <location evidence="1">Cytoplasm</location>
    </subcellularLocation>
</comment>
<comment type="similarity">
    <text evidence="5">Belongs to the synaptopodin family.</text>
</comment>
<dbReference type="EMBL" id="JAZGQO010000014">
    <property type="protein sequence ID" value="KAK6171540.1"/>
    <property type="molecule type" value="Genomic_DNA"/>
</dbReference>
<dbReference type="PANTHER" id="PTHR24217:SF0">
    <property type="entry name" value="PDZ DOMAIN-CONTAINING PROTEIN"/>
    <property type="match status" value="1"/>
</dbReference>
<evidence type="ECO:0000313" key="9">
    <source>
        <dbReference type="Proteomes" id="UP001347796"/>
    </source>
</evidence>
<feature type="region of interest" description="Disordered" evidence="6">
    <location>
        <begin position="642"/>
        <end position="743"/>
    </location>
</feature>
<dbReference type="GO" id="GO:0032233">
    <property type="term" value="P:positive regulation of actin filament bundle assembly"/>
    <property type="evidence" value="ECO:0007669"/>
    <property type="project" value="TreeGrafter"/>
</dbReference>
<dbReference type="GO" id="GO:0005634">
    <property type="term" value="C:nucleus"/>
    <property type="evidence" value="ECO:0007669"/>
    <property type="project" value="TreeGrafter"/>
</dbReference>
<comment type="caution">
    <text evidence="8">The sequence shown here is derived from an EMBL/GenBank/DDBJ whole genome shotgun (WGS) entry which is preliminary data.</text>
</comment>
<dbReference type="GO" id="GO:0015629">
    <property type="term" value="C:actin cytoskeleton"/>
    <property type="evidence" value="ECO:0007669"/>
    <property type="project" value="TreeGrafter"/>
</dbReference>
<evidence type="ECO:0000256" key="1">
    <source>
        <dbReference type="ARBA" id="ARBA00004496"/>
    </source>
</evidence>
<dbReference type="Gene3D" id="2.30.42.10">
    <property type="match status" value="1"/>
</dbReference>
<evidence type="ECO:0000256" key="3">
    <source>
        <dbReference type="ARBA" id="ARBA00022490"/>
    </source>
</evidence>
<feature type="compositionally biased region" description="Low complexity" evidence="6">
    <location>
        <begin position="107"/>
        <end position="126"/>
    </location>
</feature>
<dbReference type="InterPro" id="IPR008438">
    <property type="entry name" value="MYOZ"/>
</dbReference>
<gene>
    <name evidence="8" type="ORF">SNE40_019708</name>
</gene>
<dbReference type="GO" id="GO:0003779">
    <property type="term" value="F:actin binding"/>
    <property type="evidence" value="ECO:0007669"/>
    <property type="project" value="TreeGrafter"/>
</dbReference>
<dbReference type="CDD" id="cd10820">
    <property type="entry name" value="PDZ_SYNPO2-like"/>
    <property type="match status" value="1"/>
</dbReference>
<keyword evidence="4" id="KW-0597">Phosphoprotein</keyword>
<evidence type="ECO:0000256" key="6">
    <source>
        <dbReference type="SAM" id="MobiDB-lite"/>
    </source>
</evidence>
<dbReference type="SMART" id="SM00228">
    <property type="entry name" value="PDZ"/>
    <property type="match status" value="1"/>
</dbReference>
<keyword evidence="3" id="KW-0963">Cytoplasm</keyword>
<dbReference type="SUPFAM" id="SSF50156">
    <property type="entry name" value="PDZ domain-like"/>
    <property type="match status" value="1"/>
</dbReference>
<feature type="compositionally biased region" description="Pro residues" evidence="6">
    <location>
        <begin position="273"/>
        <end position="291"/>
    </location>
</feature>
<accession>A0AAN8PJ75</accession>
<feature type="compositionally biased region" description="Polar residues" evidence="6">
    <location>
        <begin position="722"/>
        <end position="743"/>
    </location>
</feature>
<dbReference type="GO" id="GO:0030018">
    <property type="term" value="C:Z disc"/>
    <property type="evidence" value="ECO:0007669"/>
    <property type="project" value="InterPro"/>
</dbReference>
<dbReference type="PANTHER" id="PTHR24217">
    <property type="entry name" value="PUTATIVE-RELATED"/>
    <property type="match status" value="1"/>
</dbReference>
<dbReference type="Pfam" id="PF05556">
    <property type="entry name" value="Calsarcin"/>
    <property type="match status" value="1"/>
</dbReference>
<dbReference type="AlphaFoldDB" id="A0AAN8PJ75"/>
<evidence type="ECO:0000259" key="7">
    <source>
        <dbReference type="PROSITE" id="PS50106"/>
    </source>
</evidence>
<feature type="compositionally biased region" description="Polar residues" evidence="6">
    <location>
        <begin position="642"/>
        <end position="652"/>
    </location>
</feature>
<dbReference type="InterPro" id="IPR001478">
    <property type="entry name" value="PDZ"/>
</dbReference>
<dbReference type="Pfam" id="PF00595">
    <property type="entry name" value="PDZ"/>
    <property type="match status" value="1"/>
</dbReference>
<feature type="region of interest" description="Disordered" evidence="6">
    <location>
        <begin position="211"/>
        <end position="234"/>
    </location>
</feature>
<protein>
    <recommendedName>
        <fullName evidence="7">PDZ domain-containing protein</fullName>
    </recommendedName>
</protein>
<feature type="region of interest" description="Disordered" evidence="6">
    <location>
        <begin position="590"/>
        <end position="614"/>
    </location>
</feature>
<feature type="compositionally biased region" description="Low complexity" evidence="6">
    <location>
        <begin position="696"/>
        <end position="706"/>
    </location>
</feature>
<feature type="region of interest" description="Disordered" evidence="6">
    <location>
        <begin position="271"/>
        <end position="321"/>
    </location>
</feature>